<dbReference type="RefSeq" id="WP_249860975.1">
    <property type="nucleotide sequence ID" value="NZ_CP027059.1"/>
</dbReference>
<dbReference type="SUPFAM" id="SSF54427">
    <property type="entry name" value="NTF2-like"/>
    <property type="match status" value="1"/>
</dbReference>
<protein>
    <submittedName>
        <fullName evidence="8">Beta-lactam-inducible penicillin-binding protein</fullName>
    </submittedName>
</protein>
<evidence type="ECO:0000256" key="3">
    <source>
        <dbReference type="ARBA" id="ARBA00023136"/>
    </source>
</evidence>
<evidence type="ECO:0000259" key="5">
    <source>
        <dbReference type="Pfam" id="PF00905"/>
    </source>
</evidence>
<evidence type="ECO:0000256" key="4">
    <source>
        <dbReference type="SAM" id="SignalP"/>
    </source>
</evidence>
<feature type="signal peptide" evidence="4">
    <location>
        <begin position="1"/>
        <end position="23"/>
    </location>
</feature>
<dbReference type="InterPro" id="IPR032710">
    <property type="entry name" value="NTF2-like_dom_sf"/>
</dbReference>
<comment type="similarity">
    <text evidence="2">Belongs to the transpeptidase family.</text>
</comment>
<dbReference type="Proteomes" id="UP001057134">
    <property type="component" value="Chromosome"/>
</dbReference>
<dbReference type="EMBL" id="CP027059">
    <property type="protein sequence ID" value="UQZ85320.1"/>
    <property type="molecule type" value="Genomic_DNA"/>
</dbReference>
<keyword evidence="3" id="KW-0472">Membrane</keyword>
<reference evidence="8" key="2">
    <citation type="journal article" date="2021" name="J Anim Sci Technol">
        <title>Complete genome sequence of Paenibacillus konkukensis sp. nov. SK3146 as a potential probiotic strain.</title>
        <authorList>
            <person name="Jung H.I."/>
            <person name="Park S."/>
            <person name="Niu K.M."/>
            <person name="Lee S.W."/>
            <person name="Kothari D."/>
            <person name="Yi K.J."/>
            <person name="Kim S.K."/>
        </authorList>
    </citation>
    <scope>NUCLEOTIDE SEQUENCE</scope>
    <source>
        <strain evidence="8">SK3146</strain>
    </source>
</reference>
<dbReference type="Gene3D" id="3.10.450.100">
    <property type="entry name" value="NTF2-like, domain 1"/>
    <property type="match status" value="1"/>
</dbReference>
<dbReference type="InterPro" id="IPR001460">
    <property type="entry name" value="PCN-bd_Tpept"/>
</dbReference>
<reference evidence="8" key="1">
    <citation type="submission" date="2018-02" db="EMBL/GenBank/DDBJ databases">
        <authorList>
            <person name="Kim S.-K."/>
            <person name="Jung H.-I."/>
            <person name="Lee S.-W."/>
        </authorList>
    </citation>
    <scope>NUCLEOTIDE SEQUENCE</scope>
    <source>
        <strain evidence="8">SK3146</strain>
    </source>
</reference>
<keyword evidence="9" id="KW-1185">Reference proteome</keyword>
<dbReference type="Pfam" id="PF03717">
    <property type="entry name" value="PBP_dimer"/>
    <property type="match status" value="1"/>
</dbReference>
<dbReference type="Gene3D" id="3.40.710.10">
    <property type="entry name" value="DD-peptidase/beta-lactamase superfamily"/>
    <property type="match status" value="1"/>
</dbReference>
<sequence length="678" mass="75025">MKKNRIAAWGRLFALTCVLVAMAGCKSNEPTPDEAMQSFANAWQQQQYEAMYEWLTAESKQKIDATAFVTRHKSIYDGIGMNDFSIQWQPIEQDPNRKIKDKQSYQLHVNMNSAFGPISYDQNALLVKEDTNWRVQWNSTLIHPKLGDTDKVRVQDTKAERGEILDRQGFGLAVNEDKLELGLIPQKLPEAPDTSIQKLADLLKLDPTAIQNLLNASWVKPDYFVPVTIIPKGDQRFEALTAIPGVTYRTKKVRSYPLEEAAAHLVGYIGKLTAEDLAKYKDKGYGADDWIGKTGLELSLESRLRGKDGGRIYIVDADGKEKATLASREAVNGEDIKLTIDSALQSDLYRQLAKDSGSGAAIQPMTGEVLALVSAPSYNPNLFISGVTAEQWKTWTEDPNKPLLNRFARAYAPGSAFKPITAAIALQEHTLDPNAAKEIVGKTWKKDSSWGNYYVSRVSVSQSQVDLSKAMIYSDNIYFAQVALELGEQKFMQDAGKFGFGEQMPLPLAFDTSSLSNTPKMKNDIQLADSGYGQGEVVMNSLHVATAYTVFTNNGTMLKPTLLLSEAAKPEPWKSGLLSPDVVKTVTDKMVEVIENPAGTGHAAMIKGLRLAGKTGTAELKQKKDVSGQENGWFVAFNTDNPQLLLALMVEQVQERGGSHYLSEKVKSLFQTYIRTSR</sequence>
<keyword evidence="4" id="KW-0732">Signal</keyword>
<evidence type="ECO:0000256" key="1">
    <source>
        <dbReference type="ARBA" id="ARBA00004370"/>
    </source>
</evidence>
<proteinExistence type="inferred from homology"/>
<evidence type="ECO:0000313" key="9">
    <source>
        <dbReference type="Proteomes" id="UP001057134"/>
    </source>
</evidence>
<dbReference type="InterPro" id="IPR012338">
    <property type="entry name" value="Beta-lactam/transpept-like"/>
</dbReference>
<accession>A0ABY4RSX2</accession>
<comment type="subcellular location">
    <subcellularLocation>
        <location evidence="1">Membrane</location>
    </subcellularLocation>
</comment>
<evidence type="ECO:0000256" key="2">
    <source>
        <dbReference type="ARBA" id="ARBA00007171"/>
    </source>
</evidence>
<dbReference type="Pfam" id="PF05223">
    <property type="entry name" value="MecA_N"/>
    <property type="match status" value="1"/>
</dbReference>
<dbReference type="Gene3D" id="3.90.1310.10">
    <property type="entry name" value="Penicillin-binding protein 2a (Domain 2)"/>
    <property type="match status" value="1"/>
</dbReference>
<gene>
    <name evidence="8" type="primary">pbp</name>
    <name evidence="8" type="ORF">SK3146_04609</name>
</gene>
<dbReference type="InterPro" id="IPR036138">
    <property type="entry name" value="PBP_dimer_sf"/>
</dbReference>
<dbReference type="SUPFAM" id="SSF56519">
    <property type="entry name" value="Penicillin binding protein dimerisation domain"/>
    <property type="match status" value="1"/>
</dbReference>
<dbReference type="PROSITE" id="PS51257">
    <property type="entry name" value="PROKAR_LIPOPROTEIN"/>
    <property type="match status" value="1"/>
</dbReference>
<feature type="domain" description="NTF2-like N-terminal transpeptidase" evidence="7">
    <location>
        <begin position="31"/>
        <end position="150"/>
    </location>
</feature>
<feature type="chain" id="PRO_5046053917" evidence="4">
    <location>
        <begin position="24"/>
        <end position="678"/>
    </location>
</feature>
<dbReference type="Pfam" id="PF00905">
    <property type="entry name" value="Transpeptidase"/>
    <property type="match status" value="1"/>
</dbReference>
<evidence type="ECO:0000259" key="6">
    <source>
        <dbReference type="Pfam" id="PF03717"/>
    </source>
</evidence>
<dbReference type="InterPro" id="IPR007887">
    <property type="entry name" value="MecA_N"/>
</dbReference>
<dbReference type="PANTHER" id="PTHR30627">
    <property type="entry name" value="PEPTIDOGLYCAN D,D-TRANSPEPTIDASE"/>
    <property type="match status" value="1"/>
</dbReference>
<feature type="domain" description="Penicillin-binding protein transpeptidase" evidence="5">
    <location>
        <begin position="360"/>
        <end position="669"/>
    </location>
</feature>
<evidence type="ECO:0000259" key="7">
    <source>
        <dbReference type="Pfam" id="PF05223"/>
    </source>
</evidence>
<evidence type="ECO:0000313" key="8">
    <source>
        <dbReference type="EMBL" id="UQZ85320.1"/>
    </source>
</evidence>
<organism evidence="8 9">
    <name type="scientific">Paenibacillus konkukensis</name>
    <dbReference type="NCBI Taxonomy" id="2020716"/>
    <lineage>
        <taxon>Bacteria</taxon>
        <taxon>Bacillati</taxon>
        <taxon>Bacillota</taxon>
        <taxon>Bacilli</taxon>
        <taxon>Bacillales</taxon>
        <taxon>Paenibacillaceae</taxon>
        <taxon>Paenibacillus</taxon>
    </lineage>
</organism>
<dbReference type="InterPro" id="IPR005311">
    <property type="entry name" value="PBP_dimer"/>
</dbReference>
<feature type="domain" description="Penicillin-binding protein dimerisation" evidence="6">
    <location>
        <begin position="157"/>
        <end position="324"/>
    </location>
</feature>
<dbReference type="PANTHER" id="PTHR30627:SF25">
    <property type="entry name" value="PENICILLIN-BINDING PROTEIN 3"/>
    <property type="match status" value="1"/>
</dbReference>
<dbReference type="InterPro" id="IPR050515">
    <property type="entry name" value="Beta-lactam/transpept"/>
</dbReference>
<name>A0ABY4RSX2_9BACL</name>
<dbReference type="SUPFAM" id="SSF56601">
    <property type="entry name" value="beta-lactamase/transpeptidase-like"/>
    <property type="match status" value="1"/>
</dbReference>
<dbReference type="Gene3D" id="3.30.1390.30">
    <property type="entry name" value="Penicillin-binding protein 2a, domain 3"/>
    <property type="match status" value="1"/>
</dbReference>